<dbReference type="InterPro" id="IPR011249">
    <property type="entry name" value="Metalloenz_LuxS/M16"/>
</dbReference>
<dbReference type="InterPro" id="IPR007863">
    <property type="entry name" value="Peptidase_M16_C"/>
</dbReference>
<dbReference type="GO" id="GO:0006508">
    <property type="term" value="P:proteolysis"/>
    <property type="evidence" value="ECO:0007669"/>
    <property type="project" value="InterPro"/>
</dbReference>
<keyword evidence="3" id="KW-0482">Metalloprotease</keyword>
<reference evidence="8 9" key="1">
    <citation type="submission" date="2019-08" db="EMBL/GenBank/DDBJ databases">
        <title>Identification of a novel species of the genus Boseongicola.</title>
        <authorList>
            <person name="Zhang X.-Q."/>
        </authorList>
    </citation>
    <scope>NUCLEOTIDE SEQUENCE [LARGE SCALE GENOMIC DNA]</scope>
    <source>
        <strain evidence="8 9">HY14</strain>
    </source>
</reference>
<evidence type="ECO:0000256" key="1">
    <source>
        <dbReference type="ARBA" id="ARBA00001947"/>
    </source>
</evidence>
<comment type="cofactor">
    <cofactor evidence="1">
        <name>Zn(2+)</name>
        <dbReference type="ChEBI" id="CHEBI:29105"/>
    </cofactor>
</comment>
<dbReference type="PANTHER" id="PTHR11851">
    <property type="entry name" value="METALLOPROTEASE"/>
    <property type="match status" value="1"/>
</dbReference>
<evidence type="ECO:0000256" key="4">
    <source>
        <dbReference type="RuleBase" id="RU004447"/>
    </source>
</evidence>
<feature type="domain" description="Peptidase M16 N-terminal" evidence="6">
    <location>
        <begin position="36"/>
        <end position="179"/>
    </location>
</feature>
<organism evidence="8 9">
    <name type="scientific">Maritimibacter fusiformis</name>
    <dbReference type="NCBI Taxonomy" id="2603819"/>
    <lineage>
        <taxon>Bacteria</taxon>
        <taxon>Pseudomonadati</taxon>
        <taxon>Pseudomonadota</taxon>
        <taxon>Alphaproteobacteria</taxon>
        <taxon>Rhodobacterales</taxon>
        <taxon>Roseobacteraceae</taxon>
        <taxon>Maritimibacter</taxon>
    </lineage>
</organism>
<dbReference type="SUPFAM" id="SSF63411">
    <property type="entry name" value="LuxS/MPP-like metallohydrolase"/>
    <property type="match status" value="2"/>
</dbReference>
<dbReference type="PANTHER" id="PTHR11851:SF49">
    <property type="entry name" value="MITOCHONDRIAL-PROCESSING PEPTIDASE SUBUNIT ALPHA"/>
    <property type="match status" value="1"/>
</dbReference>
<keyword evidence="5" id="KW-0732">Signal</keyword>
<feature type="signal peptide" evidence="5">
    <location>
        <begin position="1"/>
        <end position="21"/>
    </location>
</feature>
<dbReference type="GO" id="GO:0004222">
    <property type="term" value="F:metalloendopeptidase activity"/>
    <property type="evidence" value="ECO:0007669"/>
    <property type="project" value="InterPro"/>
</dbReference>
<evidence type="ECO:0000256" key="5">
    <source>
        <dbReference type="SAM" id="SignalP"/>
    </source>
</evidence>
<accession>A0A5D0R7T3</accession>
<keyword evidence="9" id="KW-1185">Reference proteome</keyword>
<name>A0A5D0R7T3_9RHOB</name>
<evidence type="ECO:0000313" key="9">
    <source>
        <dbReference type="Proteomes" id="UP000322080"/>
    </source>
</evidence>
<dbReference type="RefSeq" id="WP_148379447.1">
    <property type="nucleotide sequence ID" value="NZ_VSIY01000015.1"/>
</dbReference>
<protein>
    <submittedName>
        <fullName evidence="8">Insulinase family protein</fullName>
    </submittedName>
</protein>
<keyword evidence="3" id="KW-0378">Hydrolase</keyword>
<sequence length="447" mass="48860">MRLILMPLVLVAGLLTTPAQAAGEVTDYTLDNGMEVVVIEDHRAPVVVHMVWYRTGSADEPPRKSGIAHFLEHLMFKGTDNMEPGELSRVVEANGGSDNAFTSSDYTAYYQRVAADRLGLMMRMEADRMRDLVLSEEDVATERDVILEERATRTDSEPAALFREELRAALYRNHPYGTPNIGWRHEIAALDRDDALAFYRRYYAPNNAVLVVAGDVEPEAVLALAREHYGPLVPTEGLEARVRPQEPPSRAPLRLTYADPRVAQPYLIRSYLAPERDSGDQEKAAALVYLAEVLGGSGATSVLGRALEYDSQIAVHTSAGYGATSLDTTSFGLVVVPADGVSLDEAEAAMDATLAEFMETGVDPEQFARIQMQIRASEIYALDDVGDIADRYGRALTSGLNVADVEAWPEVLQAVTPEDVMAVAAEVLDERRSVTGWLVTEDGEGAQ</sequence>
<comment type="similarity">
    <text evidence="2 4">Belongs to the peptidase M16 family.</text>
</comment>
<dbReference type="InterPro" id="IPR001431">
    <property type="entry name" value="Pept_M16_Zn_BS"/>
</dbReference>
<feature type="chain" id="PRO_5023063789" evidence="5">
    <location>
        <begin position="22"/>
        <end position="447"/>
    </location>
</feature>
<gene>
    <name evidence="8" type="ORF">FVF75_14945</name>
</gene>
<dbReference type="GO" id="GO:0046872">
    <property type="term" value="F:metal ion binding"/>
    <property type="evidence" value="ECO:0007669"/>
    <property type="project" value="InterPro"/>
</dbReference>
<evidence type="ECO:0000256" key="2">
    <source>
        <dbReference type="ARBA" id="ARBA00007261"/>
    </source>
</evidence>
<keyword evidence="3" id="KW-0645">Protease</keyword>
<evidence type="ECO:0000259" key="6">
    <source>
        <dbReference type="Pfam" id="PF00675"/>
    </source>
</evidence>
<dbReference type="Gene3D" id="3.30.830.10">
    <property type="entry name" value="Metalloenzyme, LuxS/M16 peptidase-like"/>
    <property type="match status" value="2"/>
</dbReference>
<comment type="caution">
    <text evidence="8">The sequence shown here is derived from an EMBL/GenBank/DDBJ whole genome shotgun (WGS) entry which is preliminary data.</text>
</comment>
<dbReference type="Pfam" id="PF00675">
    <property type="entry name" value="Peptidase_M16"/>
    <property type="match status" value="1"/>
</dbReference>
<proteinExistence type="inferred from homology"/>
<feature type="domain" description="Peptidase M16 C-terminal" evidence="7">
    <location>
        <begin position="190"/>
        <end position="373"/>
    </location>
</feature>
<evidence type="ECO:0000259" key="7">
    <source>
        <dbReference type="Pfam" id="PF05193"/>
    </source>
</evidence>
<dbReference type="InterPro" id="IPR050361">
    <property type="entry name" value="MPP/UQCRC_Complex"/>
</dbReference>
<dbReference type="InterPro" id="IPR011765">
    <property type="entry name" value="Pept_M16_N"/>
</dbReference>
<dbReference type="Pfam" id="PF05193">
    <property type="entry name" value="Peptidase_M16_C"/>
    <property type="match status" value="1"/>
</dbReference>
<evidence type="ECO:0000256" key="3">
    <source>
        <dbReference type="ARBA" id="ARBA00023049"/>
    </source>
</evidence>
<dbReference type="PROSITE" id="PS00143">
    <property type="entry name" value="INSULINASE"/>
    <property type="match status" value="1"/>
</dbReference>
<dbReference type="Proteomes" id="UP000322080">
    <property type="component" value="Unassembled WGS sequence"/>
</dbReference>
<evidence type="ECO:0000313" key="8">
    <source>
        <dbReference type="EMBL" id="TYB77562.1"/>
    </source>
</evidence>
<dbReference type="EMBL" id="VSIY01000015">
    <property type="protein sequence ID" value="TYB77562.1"/>
    <property type="molecule type" value="Genomic_DNA"/>
</dbReference>
<dbReference type="AlphaFoldDB" id="A0A5D0R7T3"/>